<dbReference type="InterPro" id="IPR050491">
    <property type="entry name" value="AmpC-like"/>
</dbReference>
<gene>
    <name evidence="2" type="ORF">CKF48_05660</name>
</gene>
<dbReference type="KEGG" id="bko:CKF48_05660"/>
<dbReference type="Proteomes" id="UP000215137">
    <property type="component" value="Chromosome"/>
</dbReference>
<evidence type="ECO:0000259" key="1">
    <source>
        <dbReference type="Pfam" id="PF00144"/>
    </source>
</evidence>
<dbReference type="OrthoDB" id="846150at2"/>
<organism evidence="2 3">
    <name type="scientific">Cytobacillus kochii</name>
    <dbReference type="NCBI Taxonomy" id="859143"/>
    <lineage>
        <taxon>Bacteria</taxon>
        <taxon>Bacillati</taxon>
        <taxon>Bacillota</taxon>
        <taxon>Bacilli</taxon>
        <taxon>Bacillales</taxon>
        <taxon>Bacillaceae</taxon>
        <taxon>Cytobacillus</taxon>
    </lineage>
</organism>
<evidence type="ECO:0000313" key="3">
    <source>
        <dbReference type="Proteomes" id="UP000215137"/>
    </source>
</evidence>
<feature type="domain" description="Beta-lactamase-related" evidence="1">
    <location>
        <begin position="5"/>
        <end position="112"/>
    </location>
</feature>
<dbReference type="Pfam" id="PF00144">
    <property type="entry name" value="Beta-lactamase"/>
    <property type="match status" value="1"/>
</dbReference>
<dbReference type="SUPFAM" id="SSF56601">
    <property type="entry name" value="beta-lactamase/transpeptidase-like"/>
    <property type="match status" value="1"/>
</dbReference>
<dbReference type="AlphaFoldDB" id="A0A248TFF6"/>
<dbReference type="PANTHER" id="PTHR46825:SF9">
    <property type="entry name" value="BETA-LACTAMASE-RELATED DOMAIN-CONTAINING PROTEIN"/>
    <property type="match status" value="1"/>
</dbReference>
<dbReference type="InterPro" id="IPR001466">
    <property type="entry name" value="Beta-lactam-related"/>
</dbReference>
<reference evidence="2 3" key="1">
    <citation type="submission" date="2017-08" db="EMBL/GenBank/DDBJ databases">
        <title>Complete Genome Sequence of Bacillus kochii Oregon-R-modENCODE STRAIN BDGP4, isolated from Drosophila melanogaster gut.</title>
        <authorList>
            <person name="Wan K.H."/>
            <person name="Yu C."/>
            <person name="Park S."/>
            <person name="Hammonds A.S."/>
            <person name="Booth B.W."/>
            <person name="Celniker S.E."/>
        </authorList>
    </citation>
    <scope>NUCLEOTIDE SEQUENCE [LARGE SCALE GENOMIC DNA]</scope>
    <source>
        <strain evidence="2 3">BDGP4</strain>
    </source>
</reference>
<dbReference type="InterPro" id="IPR012338">
    <property type="entry name" value="Beta-lactam/transpept-like"/>
</dbReference>
<dbReference type="PANTHER" id="PTHR46825">
    <property type="entry name" value="D-ALANYL-D-ALANINE-CARBOXYPEPTIDASE/ENDOPEPTIDASE AMPH"/>
    <property type="match status" value="1"/>
</dbReference>
<evidence type="ECO:0000313" key="2">
    <source>
        <dbReference type="EMBL" id="ASV66852.1"/>
    </source>
</evidence>
<keyword evidence="3" id="KW-1185">Reference proteome</keyword>
<dbReference type="EMBL" id="CP022983">
    <property type="protein sequence ID" value="ASV66852.1"/>
    <property type="molecule type" value="Genomic_DNA"/>
</dbReference>
<protein>
    <recommendedName>
        <fullName evidence="1">Beta-lactamase-related domain-containing protein</fullName>
    </recommendedName>
</protein>
<dbReference type="RefSeq" id="WP_095370427.1">
    <property type="nucleotide sequence ID" value="NZ_CP022983.1"/>
</dbReference>
<proteinExistence type="predicted"/>
<dbReference type="Gene3D" id="3.40.710.10">
    <property type="entry name" value="DD-peptidase/beta-lactamase superfamily"/>
    <property type="match status" value="1"/>
</dbReference>
<accession>A0A248TFF6</accession>
<sequence length="136" mass="15344">MTALNIAERMKALHIQGLTITMIKNKKIFQSEYGVRNKHDQFPVMGNTMFNVCSISKLLTTVLACKLIDEQLLQLDTPINEVVTTWTIPSNTPSTTLTLRQLLSHQSGIIDPPNSFFTLSKTLGLPYSRTTFSWEN</sequence>
<name>A0A248TFF6_9BACI</name>